<keyword evidence="3 5" id="KW-0456">Lyase</keyword>
<evidence type="ECO:0000259" key="4">
    <source>
        <dbReference type="PROSITE" id="PS50991"/>
    </source>
</evidence>
<dbReference type="PANTHER" id="PTHR42738">
    <property type="entry name" value="HYDROXYMETHYLGLUTARYL-COA LYASE"/>
    <property type="match status" value="1"/>
</dbReference>
<dbReference type="CDD" id="cd07938">
    <property type="entry name" value="DRE_TIM_HMGL"/>
    <property type="match status" value="1"/>
</dbReference>
<name>A0A956NED6_UNCEI</name>
<evidence type="ECO:0000313" key="5">
    <source>
        <dbReference type="EMBL" id="MCA9756288.1"/>
    </source>
</evidence>
<evidence type="ECO:0000313" key="6">
    <source>
        <dbReference type="Proteomes" id="UP000739538"/>
    </source>
</evidence>
<dbReference type="InterPro" id="IPR000891">
    <property type="entry name" value="PYR_CT"/>
</dbReference>
<dbReference type="InterPro" id="IPR013785">
    <property type="entry name" value="Aldolase_TIM"/>
</dbReference>
<evidence type="ECO:0000256" key="2">
    <source>
        <dbReference type="ARBA" id="ARBA00022723"/>
    </source>
</evidence>
<dbReference type="Gene3D" id="3.20.20.70">
    <property type="entry name" value="Aldolase class I"/>
    <property type="match status" value="1"/>
</dbReference>
<dbReference type="GO" id="GO:0004419">
    <property type="term" value="F:hydroxymethylglutaryl-CoA lyase activity"/>
    <property type="evidence" value="ECO:0007669"/>
    <property type="project" value="TreeGrafter"/>
</dbReference>
<proteinExistence type="inferred from homology"/>
<protein>
    <submittedName>
        <fullName evidence="5">Hydroxymethylglutaryl-CoA lyase</fullName>
    </submittedName>
</protein>
<dbReference type="GO" id="GO:0006552">
    <property type="term" value="P:L-leucine catabolic process"/>
    <property type="evidence" value="ECO:0007669"/>
    <property type="project" value="TreeGrafter"/>
</dbReference>
<dbReference type="Pfam" id="PF00682">
    <property type="entry name" value="HMGL-like"/>
    <property type="match status" value="1"/>
</dbReference>
<reference evidence="5" key="2">
    <citation type="journal article" date="2021" name="Microbiome">
        <title>Successional dynamics and alternative stable states in a saline activated sludge microbial community over 9 years.</title>
        <authorList>
            <person name="Wang Y."/>
            <person name="Ye J."/>
            <person name="Ju F."/>
            <person name="Liu L."/>
            <person name="Boyd J.A."/>
            <person name="Deng Y."/>
            <person name="Parks D.H."/>
            <person name="Jiang X."/>
            <person name="Yin X."/>
            <person name="Woodcroft B.J."/>
            <person name="Tyson G.W."/>
            <person name="Hugenholtz P."/>
            <person name="Polz M.F."/>
            <person name="Zhang T."/>
        </authorList>
    </citation>
    <scope>NUCLEOTIDE SEQUENCE</scope>
    <source>
        <strain evidence="5">HKST-UBA02</strain>
    </source>
</reference>
<comment type="similarity">
    <text evidence="1">Belongs to the HMG-CoA lyase family.</text>
</comment>
<dbReference type="Proteomes" id="UP000739538">
    <property type="component" value="Unassembled WGS sequence"/>
</dbReference>
<comment type="caution">
    <text evidence="5">The sequence shown here is derived from an EMBL/GenBank/DDBJ whole genome shotgun (WGS) entry which is preliminary data.</text>
</comment>
<dbReference type="PROSITE" id="PS50991">
    <property type="entry name" value="PYR_CT"/>
    <property type="match status" value="1"/>
</dbReference>
<dbReference type="GO" id="GO:0046872">
    <property type="term" value="F:metal ion binding"/>
    <property type="evidence" value="ECO:0007669"/>
    <property type="project" value="UniProtKB-KW"/>
</dbReference>
<gene>
    <name evidence="5" type="ORF">KDA27_10850</name>
</gene>
<dbReference type="AlphaFoldDB" id="A0A956NED6"/>
<evidence type="ECO:0000256" key="3">
    <source>
        <dbReference type="ARBA" id="ARBA00023239"/>
    </source>
</evidence>
<dbReference type="SUPFAM" id="SSF51569">
    <property type="entry name" value="Aldolase"/>
    <property type="match status" value="1"/>
</dbReference>
<sequence>MTSAHPSSPSPGHGSYPERVRIVEVGPRDGLQNEALPVPTETKVAYVDALSAAGFGEIEVTSFVHPKLVPQLADASAVLAGIERRPGVVYSALVPNPKGLERAVEAGVDRIAVFTAASETFNQKNINATIAESIDRFRPVMDGARAAGIPVRGYVSTAFVCPFEGEIPVGNAVDVIEQLLDLGVDEISIGDTIGAAVPLQVHRLLEALGPILPLPQTTMHFHDTRGTGLANVLASLEHGVAAFDAASGGLGGCPFAPGASGNLATEDLVYLLHGLGIQTGLDPAALRKASDVIELALGWRLPSRVRRAGPASVSWDERTEQP</sequence>
<organism evidence="5 6">
    <name type="scientific">Eiseniibacteriota bacterium</name>
    <dbReference type="NCBI Taxonomy" id="2212470"/>
    <lineage>
        <taxon>Bacteria</taxon>
        <taxon>Candidatus Eiseniibacteriota</taxon>
    </lineage>
</organism>
<dbReference type="PANTHER" id="PTHR42738:SF7">
    <property type="entry name" value="HYDROXYMETHYLGLUTARYL-COA LYASE"/>
    <property type="match status" value="1"/>
</dbReference>
<reference evidence="5" key="1">
    <citation type="submission" date="2020-04" db="EMBL/GenBank/DDBJ databases">
        <authorList>
            <person name="Zhang T."/>
        </authorList>
    </citation>
    <scope>NUCLEOTIDE SEQUENCE</scope>
    <source>
        <strain evidence="5">HKST-UBA02</strain>
    </source>
</reference>
<dbReference type="EMBL" id="JAGQHS010000048">
    <property type="protein sequence ID" value="MCA9756288.1"/>
    <property type="molecule type" value="Genomic_DNA"/>
</dbReference>
<feature type="domain" description="Pyruvate carboxyltransferase" evidence="4">
    <location>
        <begin position="20"/>
        <end position="287"/>
    </location>
</feature>
<accession>A0A956NED6</accession>
<dbReference type="FunFam" id="3.20.20.70:FF:000071">
    <property type="entry name" value="Hydroxymethylglutaryl-CoA lyase"/>
    <property type="match status" value="1"/>
</dbReference>
<evidence type="ECO:0000256" key="1">
    <source>
        <dbReference type="ARBA" id="ARBA00009405"/>
    </source>
</evidence>
<dbReference type="GO" id="GO:0046951">
    <property type="term" value="P:ketone body biosynthetic process"/>
    <property type="evidence" value="ECO:0007669"/>
    <property type="project" value="TreeGrafter"/>
</dbReference>
<keyword evidence="2" id="KW-0479">Metal-binding</keyword>
<dbReference type="NCBIfam" id="NF004283">
    <property type="entry name" value="PRK05692.1"/>
    <property type="match status" value="1"/>
</dbReference>
<dbReference type="InterPro" id="IPR043594">
    <property type="entry name" value="HMGL"/>
</dbReference>